<evidence type="ECO:0000313" key="13">
    <source>
        <dbReference type="Proteomes" id="UP000432715"/>
    </source>
</evidence>
<comment type="catalytic activity">
    <reaction evidence="1">
        <text>ATP + protein L-histidine = ADP + protein N-phospho-L-histidine.</text>
        <dbReference type="EC" id="2.7.13.3"/>
    </reaction>
</comment>
<dbReference type="InterPro" id="IPR011712">
    <property type="entry name" value="Sig_transdc_His_kin_sub3_dim/P"/>
</dbReference>
<evidence type="ECO:0000256" key="8">
    <source>
        <dbReference type="ARBA" id="ARBA00023012"/>
    </source>
</evidence>
<dbReference type="InterPro" id="IPR036890">
    <property type="entry name" value="HATPase_C_sf"/>
</dbReference>
<dbReference type="GO" id="GO:0046983">
    <property type="term" value="F:protein dimerization activity"/>
    <property type="evidence" value="ECO:0007669"/>
    <property type="project" value="InterPro"/>
</dbReference>
<dbReference type="Pfam" id="PF02518">
    <property type="entry name" value="HATPase_c"/>
    <property type="match status" value="1"/>
</dbReference>
<organism evidence="12 13">
    <name type="scientific">Alkaliphilus pronyensis</name>
    <dbReference type="NCBI Taxonomy" id="1482732"/>
    <lineage>
        <taxon>Bacteria</taxon>
        <taxon>Bacillati</taxon>
        <taxon>Bacillota</taxon>
        <taxon>Clostridia</taxon>
        <taxon>Peptostreptococcales</taxon>
        <taxon>Natronincolaceae</taxon>
        <taxon>Alkaliphilus</taxon>
    </lineage>
</organism>
<keyword evidence="6 12" id="KW-0418">Kinase</keyword>
<dbReference type="AlphaFoldDB" id="A0A6I0F6C2"/>
<proteinExistence type="predicted"/>
<dbReference type="SUPFAM" id="SSF55874">
    <property type="entry name" value="ATPase domain of HSP90 chaperone/DNA topoisomerase II/histidine kinase"/>
    <property type="match status" value="1"/>
</dbReference>
<feature type="coiled-coil region" evidence="9">
    <location>
        <begin position="156"/>
        <end position="183"/>
    </location>
</feature>
<evidence type="ECO:0000256" key="10">
    <source>
        <dbReference type="SAM" id="Phobius"/>
    </source>
</evidence>
<dbReference type="Pfam" id="PF07730">
    <property type="entry name" value="HisKA_3"/>
    <property type="match status" value="1"/>
</dbReference>
<dbReference type="EMBL" id="WBZC01000046">
    <property type="protein sequence ID" value="KAB3532746.1"/>
    <property type="molecule type" value="Genomic_DNA"/>
</dbReference>
<evidence type="ECO:0000256" key="4">
    <source>
        <dbReference type="ARBA" id="ARBA00022679"/>
    </source>
</evidence>
<gene>
    <name evidence="12" type="ORF">F8154_11400</name>
</gene>
<dbReference type="RefSeq" id="WP_151861744.1">
    <property type="nucleotide sequence ID" value="NZ_WBZC01000046.1"/>
</dbReference>
<evidence type="ECO:0000256" key="3">
    <source>
        <dbReference type="ARBA" id="ARBA00022553"/>
    </source>
</evidence>
<feature type="transmembrane region" description="Helical" evidence="10">
    <location>
        <begin position="12"/>
        <end position="43"/>
    </location>
</feature>
<feature type="transmembrane region" description="Helical" evidence="10">
    <location>
        <begin position="63"/>
        <end position="87"/>
    </location>
</feature>
<name>A0A6I0F6C2_9FIRM</name>
<dbReference type="Gene3D" id="3.30.565.10">
    <property type="entry name" value="Histidine kinase-like ATPase, C-terminal domain"/>
    <property type="match status" value="1"/>
</dbReference>
<keyword evidence="9" id="KW-0175">Coiled coil</keyword>
<comment type="caution">
    <text evidence="12">The sequence shown here is derived from an EMBL/GenBank/DDBJ whole genome shotgun (WGS) entry which is preliminary data.</text>
</comment>
<dbReference type="SMART" id="SM00387">
    <property type="entry name" value="HATPase_c"/>
    <property type="match status" value="1"/>
</dbReference>
<reference evidence="12 13" key="1">
    <citation type="submission" date="2019-10" db="EMBL/GenBank/DDBJ databases">
        <title>Alkaliphilus serpentinus sp. nov. and Alkaliphilus pronyensis sp. nov., two novel anaerobic alkaliphilic species isolated from the serpentinized-hosted hydrothermal field of the Prony Bay (New Caledonia).</title>
        <authorList>
            <person name="Postec A."/>
        </authorList>
    </citation>
    <scope>NUCLEOTIDE SEQUENCE [LARGE SCALE GENOMIC DNA]</scope>
    <source>
        <strain evidence="12 13">LacV</strain>
    </source>
</reference>
<keyword evidence="3" id="KW-0597">Phosphoprotein</keyword>
<accession>A0A6I0F6C2</accession>
<dbReference type="PANTHER" id="PTHR24421:SF10">
    <property type="entry name" value="NITRATE_NITRITE SENSOR PROTEIN NARQ"/>
    <property type="match status" value="1"/>
</dbReference>
<dbReference type="Proteomes" id="UP000432715">
    <property type="component" value="Unassembled WGS sequence"/>
</dbReference>
<keyword evidence="7" id="KW-0067">ATP-binding</keyword>
<keyword evidence="8" id="KW-0902">Two-component regulatory system</keyword>
<keyword evidence="10" id="KW-1133">Transmembrane helix</keyword>
<keyword evidence="5" id="KW-0547">Nucleotide-binding</keyword>
<dbReference type="Gene3D" id="1.20.5.1930">
    <property type="match status" value="1"/>
</dbReference>
<evidence type="ECO:0000256" key="5">
    <source>
        <dbReference type="ARBA" id="ARBA00022741"/>
    </source>
</evidence>
<evidence type="ECO:0000313" key="12">
    <source>
        <dbReference type="EMBL" id="KAB3532746.1"/>
    </source>
</evidence>
<evidence type="ECO:0000256" key="7">
    <source>
        <dbReference type="ARBA" id="ARBA00022840"/>
    </source>
</evidence>
<evidence type="ECO:0000256" key="2">
    <source>
        <dbReference type="ARBA" id="ARBA00012438"/>
    </source>
</evidence>
<evidence type="ECO:0000256" key="9">
    <source>
        <dbReference type="SAM" id="Coils"/>
    </source>
</evidence>
<sequence length="380" mass="43653">MSSKLLELKQIIRLFIILIAIIGMVIVENNVDFIYVISLLVFMLNSQLRVNYLSKLNSINLSIFIDIPMIIFINYNYIGINYILIFITLLDSLTMLKKYYSILFFALFIYVANMNDLSYQLILMNSIIFFLIYVFAGQVRKMESKIQEIEMLYDKNRRYSIQLENTKNILEDYTERVEAMSQLEERNRISVEIHDTIGHRLTALLMQLEAIILYNSSNGKNINSMLESARDYLRDCVDLLRTTVKNMKPIKYRGGILTLKDFLDNFSKQTGLNTSFNIEGQPYDLLPGDITAFYKNLQEATTNSLRHGKGSKINVTLNYNANEVVLEVSDNGKGATTINKGMGIRGMEERANLLGGKLEIKTSRNGFTVITVLPKRRGIK</sequence>
<dbReference type="InterPro" id="IPR003594">
    <property type="entry name" value="HATPase_dom"/>
</dbReference>
<dbReference type="EC" id="2.7.13.3" evidence="2"/>
<dbReference type="InterPro" id="IPR050482">
    <property type="entry name" value="Sensor_HK_TwoCompSys"/>
</dbReference>
<dbReference type="OrthoDB" id="9781904at2"/>
<dbReference type="PANTHER" id="PTHR24421">
    <property type="entry name" value="NITRATE/NITRITE SENSOR PROTEIN NARX-RELATED"/>
    <property type="match status" value="1"/>
</dbReference>
<evidence type="ECO:0000259" key="11">
    <source>
        <dbReference type="SMART" id="SM00387"/>
    </source>
</evidence>
<feature type="transmembrane region" description="Helical" evidence="10">
    <location>
        <begin position="99"/>
        <end position="115"/>
    </location>
</feature>
<keyword evidence="13" id="KW-1185">Reference proteome</keyword>
<feature type="domain" description="Histidine kinase/HSP90-like ATPase" evidence="11">
    <location>
        <begin position="288"/>
        <end position="378"/>
    </location>
</feature>
<evidence type="ECO:0000256" key="6">
    <source>
        <dbReference type="ARBA" id="ARBA00022777"/>
    </source>
</evidence>
<keyword evidence="10" id="KW-0812">Transmembrane</keyword>
<protein>
    <recommendedName>
        <fullName evidence="2">histidine kinase</fullName>
        <ecNumber evidence="2">2.7.13.3</ecNumber>
    </recommendedName>
</protein>
<dbReference type="GO" id="GO:0016020">
    <property type="term" value="C:membrane"/>
    <property type="evidence" value="ECO:0007669"/>
    <property type="project" value="InterPro"/>
</dbReference>
<feature type="transmembrane region" description="Helical" evidence="10">
    <location>
        <begin position="121"/>
        <end position="139"/>
    </location>
</feature>
<dbReference type="GO" id="GO:0005524">
    <property type="term" value="F:ATP binding"/>
    <property type="evidence" value="ECO:0007669"/>
    <property type="project" value="UniProtKB-KW"/>
</dbReference>
<keyword evidence="4" id="KW-0808">Transferase</keyword>
<dbReference type="CDD" id="cd16917">
    <property type="entry name" value="HATPase_UhpB-NarQ-NarX-like"/>
    <property type="match status" value="1"/>
</dbReference>
<dbReference type="GO" id="GO:0000155">
    <property type="term" value="F:phosphorelay sensor kinase activity"/>
    <property type="evidence" value="ECO:0007669"/>
    <property type="project" value="InterPro"/>
</dbReference>
<evidence type="ECO:0000256" key="1">
    <source>
        <dbReference type="ARBA" id="ARBA00000085"/>
    </source>
</evidence>
<keyword evidence="10" id="KW-0472">Membrane</keyword>